<keyword evidence="2" id="KW-0677">Repeat</keyword>
<dbReference type="PANTHER" id="PTHR47936">
    <property type="entry name" value="PPR_LONG DOMAIN-CONTAINING PROTEIN"/>
    <property type="match status" value="1"/>
</dbReference>
<feature type="repeat" description="PPR" evidence="3">
    <location>
        <begin position="959"/>
        <end position="993"/>
    </location>
</feature>
<comment type="caution">
    <text evidence="4">The sequence shown here is derived from an EMBL/GenBank/DDBJ whole genome shotgun (WGS) entry which is preliminary data.</text>
</comment>
<dbReference type="OrthoDB" id="185373at2759"/>
<evidence type="ECO:0000313" key="5">
    <source>
        <dbReference type="Proteomes" id="UP000283530"/>
    </source>
</evidence>
<feature type="repeat" description="PPR" evidence="3">
    <location>
        <begin position="357"/>
        <end position="391"/>
    </location>
</feature>
<feature type="repeat" description="PPR" evidence="3">
    <location>
        <begin position="461"/>
        <end position="495"/>
    </location>
</feature>
<dbReference type="InterPro" id="IPR002885">
    <property type="entry name" value="PPR_rpt"/>
</dbReference>
<evidence type="ECO:0000256" key="1">
    <source>
        <dbReference type="ARBA" id="ARBA00007626"/>
    </source>
</evidence>
<feature type="repeat" description="PPR" evidence="3">
    <location>
        <begin position="783"/>
        <end position="819"/>
    </location>
</feature>
<dbReference type="Gene3D" id="1.25.40.10">
    <property type="entry name" value="Tetratricopeptide repeat domain"/>
    <property type="match status" value="6"/>
</dbReference>
<dbReference type="PANTHER" id="PTHR47936:SF1">
    <property type="entry name" value="PENTATRICOPEPTIDE REPEAT-CONTAINING PROTEIN GUN1, CHLOROPLASTIC"/>
    <property type="match status" value="1"/>
</dbReference>
<evidence type="ECO:0000256" key="2">
    <source>
        <dbReference type="ARBA" id="ARBA00022737"/>
    </source>
</evidence>
<feature type="repeat" description="PPR" evidence="3">
    <location>
        <begin position="496"/>
        <end position="530"/>
    </location>
</feature>
<proteinExistence type="inferred from homology"/>
<feature type="repeat" description="PPR" evidence="3">
    <location>
        <begin position="889"/>
        <end position="923"/>
    </location>
</feature>
<sequence>MGKTQTGETNDIGSLFRAITEIVGTENLITSHESPEIPIFEGTHIRNSEISTQHVSSSSSSTVCENSKESVRVENVFGSDKSSKVAITHFRDSEMTSGNDSCSPAVCGNCEESIPLVSGIDKGINHVSEEIVCGRLISEKPDLGDALGEDNSPMVHKITEIIRAESLEISMEERLENLGFRFDSDIVEKVLKRCFKVGHLAHRFFNWVKLRTGFRHTTETYNTMIYIAGEAKEFNLVEKLIDEMDNELCLKNINTWTILISHYGKAKMTGKALLAFEKMRKSGCQPDKAAYKSMVRVLCNAGKAELAMEFYKEMVSKNMEVEMKLYTILMNCLSRLGDVVAVRLIADDMIKISQIPEHEVYSCMLKSLCMSGRTEEALALFHEFKTKNLSCDRKDFEVLATGLCRAGRVNDALDIVNIMKKNYEVDEKIYGIIVNGYLRSGDVSKATEVFDGMRNKGYLPMVSTCTDIIQHLCRSNEYEKACKIYEEMLATGLELDIVAFTAMVAGHVRHNRISEAWKAFEAMKRKGLQPTWKAYSVFIKELCKVSKPEEAFKLLNKMWDSKINAGDDVFNMVISSLGKQGKWEKVGKVRQMSRAFKLQNQEAELEDLQVDCQSLQVKNHTVDAPNNTSYSSTEDLGLIEPLRKAYVDCDLQELCEIFSSSKDWLEMQEALEKNAIHYTPELVLETLHSCQRHGYAALRFFAWVGQQAAYTHTADTYNMAIKISGSAKDFKHMRKLYLEMRRKDCMVTANTWTIMIAQYGRAGLTEIALKKFEEMKIDGCEPNESTYKYLIIHLCGQKGRKADKAIEIFHDMVNAGYMPDRELGDIYLACLCEEGKLLAARKCVEFLCHGRFAIQVGYSLLVKALCRAGNLDEALALEDELGMLGCTADQYIYGSLVHGLLRQGRLNEAIEKVNAMKEKGLLPTVHVYTSLIVHFFKEKQIQKALEIFKKMRADGCEPTVVTYSALIRGYMKEGMFSDAWNVFRRMKLKGPFPDFRTYSMFLTCLCGVGRSEDALQLISEMSEAGILPSSINFRTVFYGLNREGKQDLAHTVLQTKWALARKRKFLA</sequence>
<feature type="repeat" description="PPR" evidence="3">
    <location>
        <begin position="854"/>
        <end position="888"/>
    </location>
</feature>
<dbReference type="NCBIfam" id="TIGR00756">
    <property type="entry name" value="PPR"/>
    <property type="match status" value="13"/>
</dbReference>
<feature type="repeat" description="PPR" evidence="3">
    <location>
        <begin position="994"/>
        <end position="1028"/>
    </location>
</feature>
<reference evidence="4 5" key="1">
    <citation type="journal article" date="2019" name="Nat. Plants">
        <title>Stout camphor tree genome fills gaps in understanding of flowering plant genome evolution.</title>
        <authorList>
            <person name="Chaw S.M."/>
            <person name="Liu Y.C."/>
            <person name="Wu Y.W."/>
            <person name="Wang H.Y."/>
            <person name="Lin C.I."/>
            <person name="Wu C.S."/>
            <person name="Ke H.M."/>
            <person name="Chang L.Y."/>
            <person name="Hsu C.Y."/>
            <person name="Yang H.T."/>
            <person name="Sudianto E."/>
            <person name="Hsu M.H."/>
            <person name="Wu K.P."/>
            <person name="Wang L.N."/>
            <person name="Leebens-Mack J.H."/>
            <person name="Tsai I.J."/>
        </authorList>
    </citation>
    <scope>NUCLEOTIDE SEQUENCE [LARGE SCALE GENOMIC DNA]</scope>
    <source>
        <strain evidence="5">cv. Chaw 1501</strain>
        <tissue evidence="4">Young leaves</tissue>
    </source>
</reference>
<accession>A0A443P3S3</accession>
<dbReference type="Pfam" id="PF01535">
    <property type="entry name" value="PPR"/>
    <property type="match status" value="7"/>
</dbReference>
<keyword evidence="5" id="KW-1185">Reference proteome</keyword>
<dbReference type="EMBL" id="QPKB01000005">
    <property type="protein sequence ID" value="RWR85450.1"/>
    <property type="molecule type" value="Genomic_DNA"/>
</dbReference>
<evidence type="ECO:0000313" key="4">
    <source>
        <dbReference type="EMBL" id="RWR85450.1"/>
    </source>
</evidence>
<name>A0A443P3S3_9MAGN</name>
<feature type="repeat" description="PPR" evidence="3">
    <location>
        <begin position="748"/>
        <end position="782"/>
    </location>
</feature>
<feature type="repeat" description="PPR" evidence="3">
    <location>
        <begin position="252"/>
        <end position="286"/>
    </location>
</feature>
<evidence type="ECO:0000256" key="3">
    <source>
        <dbReference type="PROSITE-ProRule" id="PRU00708"/>
    </source>
</evidence>
<dbReference type="AlphaFoldDB" id="A0A443P3S3"/>
<dbReference type="Proteomes" id="UP000283530">
    <property type="component" value="Unassembled WGS sequence"/>
</dbReference>
<gene>
    <name evidence="4" type="ORF">CKAN_01431400</name>
</gene>
<dbReference type="InterPro" id="IPR011990">
    <property type="entry name" value="TPR-like_helical_dom_sf"/>
</dbReference>
<feature type="repeat" description="PPR" evidence="3">
    <location>
        <begin position="426"/>
        <end position="460"/>
    </location>
</feature>
<dbReference type="Pfam" id="PF13041">
    <property type="entry name" value="PPR_2"/>
    <property type="match status" value="5"/>
</dbReference>
<protein>
    <submittedName>
        <fullName evidence="4">Putative pentatricopeptide repeat-containing protein, mitochondrial</fullName>
    </submittedName>
</protein>
<dbReference type="PROSITE" id="PS51375">
    <property type="entry name" value="PPR"/>
    <property type="match status" value="13"/>
</dbReference>
<dbReference type="STRING" id="337451.A0A443P3S3"/>
<feature type="repeat" description="PPR" evidence="3">
    <location>
        <begin position="287"/>
        <end position="321"/>
    </location>
</feature>
<comment type="similarity">
    <text evidence="1">Belongs to the PPR family. P subfamily.</text>
</comment>
<feature type="repeat" description="PPR" evidence="3">
    <location>
        <begin position="924"/>
        <end position="958"/>
    </location>
</feature>
<organism evidence="4 5">
    <name type="scientific">Cinnamomum micranthum f. kanehirae</name>
    <dbReference type="NCBI Taxonomy" id="337451"/>
    <lineage>
        <taxon>Eukaryota</taxon>
        <taxon>Viridiplantae</taxon>
        <taxon>Streptophyta</taxon>
        <taxon>Embryophyta</taxon>
        <taxon>Tracheophyta</taxon>
        <taxon>Spermatophyta</taxon>
        <taxon>Magnoliopsida</taxon>
        <taxon>Magnoliidae</taxon>
        <taxon>Laurales</taxon>
        <taxon>Lauraceae</taxon>
        <taxon>Cinnamomum</taxon>
    </lineage>
</organism>